<dbReference type="OrthoDB" id="9784149at2"/>
<evidence type="ECO:0000256" key="3">
    <source>
        <dbReference type="ARBA" id="ARBA00012865"/>
    </source>
</evidence>
<keyword evidence="10" id="KW-1185">Reference proteome</keyword>
<evidence type="ECO:0000259" key="8">
    <source>
        <dbReference type="Pfam" id="PF13354"/>
    </source>
</evidence>
<comment type="catalytic activity">
    <reaction evidence="1 6">
        <text>a beta-lactam + H2O = a substituted beta-amino acid</text>
        <dbReference type="Rhea" id="RHEA:20401"/>
        <dbReference type="ChEBI" id="CHEBI:15377"/>
        <dbReference type="ChEBI" id="CHEBI:35627"/>
        <dbReference type="ChEBI" id="CHEBI:140347"/>
        <dbReference type="EC" id="3.5.2.6"/>
    </reaction>
</comment>
<evidence type="ECO:0000313" key="10">
    <source>
        <dbReference type="Proteomes" id="UP000059074"/>
    </source>
</evidence>
<proteinExistence type="inferred from homology"/>
<dbReference type="InterPro" id="IPR000871">
    <property type="entry name" value="Beta-lactam_class-A"/>
</dbReference>
<dbReference type="PRINTS" id="PR00118">
    <property type="entry name" value="BLACTAMASEA"/>
</dbReference>
<dbReference type="GO" id="GO:0030655">
    <property type="term" value="P:beta-lactam antibiotic catabolic process"/>
    <property type="evidence" value="ECO:0007669"/>
    <property type="project" value="InterPro"/>
</dbReference>
<dbReference type="InterPro" id="IPR045155">
    <property type="entry name" value="Beta-lactam_cat"/>
</dbReference>
<dbReference type="PANTHER" id="PTHR35333:SF3">
    <property type="entry name" value="BETA-LACTAMASE-TYPE TRANSPEPTIDASE FOLD CONTAINING PROTEIN"/>
    <property type="match status" value="1"/>
</dbReference>
<dbReference type="SUPFAM" id="SSF56601">
    <property type="entry name" value="beta-lactamase/transpeptidase-like"/>
    <property type="match status" value="1"/>
</dbReference>
<comment type="similarity">
    <text evidence="2 6">Belongs to the class-A beta-lactamase family.</text>
</comment>
<dbReference type="Gene3D" id="3.40.710.10">
    <property type="entry name" value="DD-peptidase/beta-lactamase superfamily"/>
    <property type="match status" value="1"/>
</dbReference>
<name>A0A109B9J3_HYPSL</name>
<accession>A0A109B9J3</accession>
<gene>
    <name evidence="9" type="ORF">APY04_3233</name>
</gene>
<evidence type="ECO:0000256" key="6">
    <source>
        <dbReference type="RuleBase" id="RU361140"/>
    </source>
</evidence>
<dbReference type="AlphaFoldDB" id="A0A109B9J3"/>
<dbReference type="EMBL" id="LMTR01000091">
    <property type="protein sequence ID" value="KWT64565.1"/>
    <property type="molecule type" value="Genomic_DNA"/>
</dbReference>
<keyword evidence="7" id="KW-0732">Signal</keyword>
<feature type="signal peptide" evidence="7">
    <location>
        <begin position="1"/>
        <end position="27"/>
    </location>
</feature>
<evidence type="ECO:0000256" key="5">
    <source>
        <dbReference type="ARBA" id="ARBA00023251"/>
    </source>
</evidence>
<dbReference type="EC" id="3.5.2.6" evidence="3 6"/>
<dbReference type="PANTHER" id="PTHR35333">
    <property type="entry name" value="BETA-LACTAMASE"/>
    <property type="match status" value="1"/>
</dbReference>
<dbReference type="InterPro" id="IPR023650">
    <property type="entry name" value="Beta-lactam_class-A_AS"/>
</dbReference>
<evidence type="ECO:0000256" key="1">
    <source>
        <dbReference type="ARBA" id="ARBA00001526"/>
    </source>
</evidence>
<evidence type="ECO:0000313" key="9">
    <source>
        <dbReference type="EMBL" id="KWT64565.1"/>
    </source>
</evidence>
<dbReference type="GO" id="GO:0008800">
    <property type="term" value="F:beta-lactamase activity"/>
    <property type="evidence" value="ECO:0007669"/>
    <property type="project" value="UniProtKB-UniRule"/>
</dbReference>
<reference evidence="9 10" key="1">
    <citation type="submission" date="2015-10" db="EMBL/GenBank/DDBJ databases">
        <title>Transcriptomic analysis of a linuron degrading triple-species bacterial consortium.</title>
        <authorList>
            <person name="Albers P."/>
        </authorList>
    </citation>
    <scope>NUCLEOTIDE SEQUENCE [LARGE SCALE GENOMIC DNA]</scope>
    <source>
        <strain evidence="9 10">WDL6</strain>
    </source>
</reference>
<keyword evidence="5 6" id="KW-0046">Antibiotic resistance</keyword>
<evidence type="ECO:0000256" key="2">
    <source>
        <dbReference type="ARBA" id="ARBA00009009"/>
    </source>
</evidence>
<dbReference type="Proteomes" id="UP000059074">
    <property type="component" value="Unassembled WGS sequence"/>
</dbReference>
<dbReference type="RefSeq" id="WP_068464547.1">
    <property type="nucleotide sequence ID" value="NZ_LMTR01000091.1"/>
</dbReference>
<dbReference type="Pfam" id="PF13354">
    <property type="entry name" value="Beta-lactamase2"/>
    <property type="match status" value="1"/>
</dbReference>
<dbReference type="STRING" id="121290.APY04_3233"/>
<dbReference type="PATRIC" id="fig|121290.4.peg.2073"/>
<dbReference type="InterPro" id="IPR012338">
    <property type="entry name" value="Beta-lactam/transpept-like"/>
</dbReference>
<comment type="caution">
    <text evidence="9">The sequence shown here is derived from an EMBL/GenBank/DDBJ whole genome shotgun (WGS) entry which is preliminary data.</text>
</comment>
<organism evidence="9 10">
    <name type="scientific">Hyphomicrobium sulfonivorans</name>
    <dbReference type="NCBI Taxonomy" id="121290"/>
    <lineage>
        <taxon>Bacteria</taxon>
        <taxon>Pseudomonadati</taxon>
        <taxon>Pseudomonadota</taxon>
        <taxon>Alphaproteobacteria</taxon>
        <taxon>Hyphomicrobiales</taxon>
        <taxon>Hyphomicrobiaceae</taxon>
        <taxon>Hyphomicrobium</taxon>
    </lineage>
</organism>
<keyword evidence="4 6" id="KW-0378">Hydrolase</keyword>
<feature type="domain" description="Beta-lactamase class A catalytic" evidence="8">
    <location>
        <begin position="51"/>
        <end position="268"/>
    </location>
</feature>
<protein>
    <recommendedName>
        <fullName evidence="3 6">Beta-lactamase</fullName>
        <ecNumber evidence="3 6">3.5.2.6</ecNumber>
    </recommendedName>
</protein>
<dbReference type="GO" id="GO:0046677">
    <property type="term" value="P:response to antibiotic"/>
    <property type="evidence" value="ECO:0007669"/>
    <property type="project" value="UniProtKB-UniRule"/>
</dbReference>
<dbReference type="PROSITE" id="PS00146">
    <property type="entry name" value="BETA_LACTAMASE_A"/>
    <property type="match status" value="1"/>
</dbReference>
<evidence type="ECO:0000256" key="4">
    <source>
        <dbReference type="ARBA" id="ARBA00022801"/>
    </source>
</evidence>
<dbReference type="NCBIfam" id="NF033103">
    <property type="entry name" value="bla_class_A"/>
    <property type="match status" value="1"/>
</dbReference>
<feature type="chain" id="PRO_5007132483" description="Beta-lactamase" evidence="7">
    <location>
        <begin position="28"/>
        <end position="294"/>
    </location>
</feature>
<evidence type="ECO:0000256" key="7">
    <source>
        <dbReference type="SAM" id="SignalP"/>
    </source>
</evidence>
<sequence length="294" mass="31521">MSAPITKRAVLSCAVAVLALAGAVANAAEPPKIDVEARLAEIAQNAKGRLGVTIIDTQTGERYGHHWNERFPMCSTFKLLAGAFVLDRGDHDEDNIDRKIKFTADDIIDHSPITKDRVGGDGMTLRELAQAAVTHSDNTAANLVLDNVGGPQGLTAYLRSLGDAATRLDRKEPDLNEVPKGDPRDGTVPRVISSTVHRILLGNVLSNTSRDQLTEWLKASTTGKERIQAGLKDGWTAAGKTGTCANGSTNELAIIYPPNRDPIIAAVFLTDSDASLDDRNKVLAEVGRTISDMY</sequence>